<gene>
    <name evidence="1" type="ORF">F7725_010597</name>
</gene>
<comment type="caution">
    <text evidence="1">The sequence shown here is derived from an EMBL/GenBank/DDBJ whole genome shotgun (WGS) entry which is preliminary data.</text>
</comment>
<name>A0A7J5XQH2_DISMA</name>
<organism evidence="1 2">
    <name type="scientific">Dissostichus mawsoni</name>
    <name type="common">Antarctic cod</name>
    <dbReference type="NCBI Taxonomy" id="36200"/>
    <lineage>
        <taxon>Eukaryota</taxon>
        <taxon>Metazoa</taxon>
        <taxon>Chordata</taxon>
        <taxon>Craniata</taxon>
        <taxon>Vertebrata</taxon>
        <taxon>Euteleostomi</taxon>
        <taxon>Actinopterygii</taxon>
        <taxon>Neopterygii</taxon>
        <taxon>Teleostei</taxon>
        <taxon>Neoteleostei</taxon>
        <taxon>Acanthomorphata</taxon>
        <taxon>Eupercaria</taxon>
        <taxon>Perciformes</taxon>
        <taxon>Notothenioidei</taxon>
        <taxon>Nototheniidae</taxon>
        <taxon>Dissostichus</taxon>
    </lineage>
</organism>
<dbReference type="Proteomes" id="UP000518266">
    <property type="component" value="Unassembled WGS sequence"/>
</dbReference>
<proteinExistence type="predicted"/>
<evidence type="ECO:0000313" key="1">
    <source>
        <dbReference type="EMBL" id="KAF3838829.1"/>
    </source>
</evidence>
<dbReference type="AlphaFoldDB" id="A0A7J5XQH2"/>
<evidence type="ECO:0000313" key="2">
    <source>
        <dbReference type="Proteomes" id="UP000518266"/>
    </source>
</evidence>
<reference evidence="1 2" key="1">
    <citation type="submission" date="2020-03" db="EMBL/GenBank/DDBJ databases">
        <title>Dissostichus mawsoni Genome sequencing and assembly.</title>
        <authorList>
            <person name="Park H."/>
        </authorList>
    </citation>
    <scope>NUCLEOTIDE SEQUENCE [LARGE SCALE GENOMIC DNA]</scope>
    <source>
        <strain evidence="1">DM0001</strain>
        <tissue evidence="1">Muscle</tissue>
    </source>
</reference>
<keyword evidence="2" id="KW-1185">Reference proteome</keyword>
<dbReference type="EMBL" id="JAAKFY010000022">
    <property type="protein sequence ID" value="KAF3838829.1"/>
    <property type="molecule type" value="Genomic_DNA"/>
</dbReference>
<accession>A0A7J5XQH2</accession>
<protein>
    <submittedName>
        <fullName evidence="1">Uncharacterized protein</fullName>
    </submittedName>
</protein>
<sequence>MSEMIPKEKQGDGKRGREDVINLASLLSCGRRKASRRPGGNVALSSCFSSRLNKNAAAECRRKKCLLNQL</sequence>